<proteinExistence type="predicted"/>
<evidence type="ECO:0000313" key="2">
    <source>
        <dbReference type="EMBL" id="MBD5778997.1"/>
    </source>
</evidence>
<comment type="caution">
    <text evidence="2">The sequence shown here is derived from an EMBL/GenBank/DDBJ whole genome shotgun (WGS) entry which is preliminary data.</text>
</comment>
<protein>
    <recommendedName>
        <fullName evidence="4">S9 family peptidase</fullName>
    </recommendedName>
</protein>
<name>A0A927F5U4_9BACT</name>
<dbReference type="RefSeq" id="WP_191616120.1">
    <property type="nucleotide sequence ID" value="NZ_JACYFG010000006.1"/>
</dbReference>
<feature type="signal peptide" evidence="1">
    <location>
        <begin position="1"/>
        <end position="20"/>
    </location>
</feature>
<organism evidence="2 3">
    <name type="scientific">Pelagicoccus enzymogenes</name>
    <dbReference type="NCBI Taxonomy" id="2773457"/>
    <lineage>
        <taxon>Bacteria</taxon>
        <taxon>Pseudomonadati</taxon>
        <taxon>Verrucomicrobiota</taxon>
        <taxon>Opitutia</taxon>
        <taxon>Puniceicoccales</taxon>
        <taxon>Pelagicoccaceae</taxon>
        <taxon>Pelagicoccus</taxon>
    </lineage>
</organism>
<evidence type="ECO:0000256" key="1">
    <source>
        <dbReference type="SAM" id="SignalP"/>
    </source>
</evidence>
<reference evidence="2" key="1">
    <citation type="submission" date="2020-09" db="EMBL/GenBank/DDBJ databases">
        <title>Pelagicoccus enzymogenes sp. nov. with an EPS production, isolated from marine sediment.</title>
        <authorList>
            <person name="Feng X."/>
        </authorList>
    </citation>
    <scope>NUCLEOTIDE SEQUENCE</scope>
    <source>
        <strain evidence="2">NFK12</strain>
    </source>
</reference>
<feature type="chain" id="PRO_5037197376" description="S9 family peptidase" evidence="1">
    <location>
        <begin position="21"/>
        <end position="677"/>
    </location>
</feature>
<sequence>MKTLILLLFTLYLIPTIALAKPDPDAAKKNWDLLLPSKFTWAELSPNGRFLLLYSNLPYDYKQDRNLREKEGRTLVNPTEFIRRGYIWDLKTGTMTLAGPPDKASAGQDFEDRLVETRWTESNTLIMVTGQDFHEYDPESQKTIKSINIHGALDEAWPVSLPSGLDEPMLFRDSKWEQGYKTSLWSYIPSKRKLKRLPAEYVINDVVVRTLEHRGRNAVTIRSNFGEELTGYTYELDEEQVPHTYPMKFPGDWDFYSVKTEHLAANEILAYRRISEGKFVAEAQLFDYTTNTMHPASLLMTQFEFEEAVHLLKKPVLDALRASSGPLELSSVSDKAVVQILGDLEKAFPAGSFLIDEPSQTSDRALIRVSTSSRPTAWYILDRKSNKLMKLLEADTTLSERSLSDTRLLSFESEWEPDGNGLVSLSLPPAGQEEIREELIVMIEPQQDLGYAWGFDKYREYLTAEGFSVVAIKLPWSLQLLGAQSNGDTEFAQAQQAASTYIDAALSTVKEAAPELFANPENVHFSLHDAAASFFPAIPSNPQGPSGKAFLVDPRFLTGLHAVPHSQIILAQNFPFDRLFDAKAWSEAAAKLSPPQLKQAVIVGRENNHPYFNSIEQIRHFRKYAEAESIEVAVDRFNWAGYKSLPSWKRNGSIVVAIADFLKDRDSGFSRTKSGSL</sequence>
<keyword evidence="3" id="KW-1185">Reference proteome</keyword>
<dbReference type="EMBL" id="JACYFG010000006">
    <property type="protein sequence ID" value="MBD5778997.1"/>
    <property type="molecule type" value="Genomic_DNA"/>
</dbReference>
<evidence type="ECO:0008006" key="4">
    <source>
        <dbReference type="Google" id="ProtNLM"/>
    </source>
</evidence>
<accession>A0A927F5U4</accession>
<keyword evidence="1" id="KW-0732">Signal</keyword>
<dbReference type="Proteomes" id="UP000622317">
    <property type="component" value="Unassembled WGS sequence"/>
</dbReference>
<gene>
    <name evidence="2" type="ORF">IEN85_05795</name>
</gene>
<dbReference type="AlphaFoldDB" id="A0A927F5U4"/>
<evidence type="ECO:0000313" key="3">
    <source>
        <dbReference type="Proteomes" id="UP000622317"/>
    </source>
</evidence>